<sequence length="137" mass="15112">MSTPSRTTVLHALADLLAEHPEIEMPYVDPSGEDIAMIRFQFTSHGEASASAAAAAAKAFPGSWRKSYDDSWFTMYNEFCGIPVEIRTMRADVCEARQVGTTIVKQRDPEALKLVPEIDVEVPVYEYDCKPILAAAS</sequence>
<evidence type="ECO:0000313" key="2">
    <source>
        <dbReference type="Proteomes" id="UP001501004"/>
    </source>
</evidence>
<name>A0ABP7F404_9MICO</name>
<comment type="caution">
    <text evidence="1">The sequence shown here is derived from an EMBL/GenBank/DDBJ whole genome shotgun (WGS) entry which is preliminary data.</text>
</comment>
<organism evidence="1 2">
    <name type="scientific">Leifsonella bigeumensis</name>
    <dbReference type="NCBI Taxonomy" id="433643"/>
    <lineage>
        <taxon>Bacteria</taxon>
        <taxon>Bacillati</taxon>
        <taxon>Actinomycetota</taxon>
        <taxon>Actinomycetes</taxon>
        <taxon>Micrococcales</taxon>
        <taxon>Microbacteriaceae</taxon>
        <taxon>Leifsonella</taxon>
    </lineage>
</organism>
<dbReference type="RefSeq" id="WP_344753132.1">
    <property type="nucleotide sequence ID" value="NZ_BAABAE010000001.1"/>
</dbReference>
<protein>
    <submittedName>
        <fullName evidence="1">Uncharacterized protein</fullName>
    </submittedName>
</protein>
<evidence type="ECO:0000313" key="1">
    <source>
        <dbReference type="EMBL" id="GAA3730466.1"/>
    </source>
</evidence>
<accession>A0ABP7F404</accession>
<gene>
    <name evidence="1" type="ORF">GCM10022239_03810</name>
</gene>
<reference evidence="2" key="1">
    <citation type="journal article" date="2019" name="Int. J. Syst. Evol. Microbiol.">
        <title>The Global Catalogue of Microorganisms (GCM) 10K type strain sequencing project: providing services to taxonomists for standard genome sequencing and annotation.</title>
        <authorList>
            <consortium name="The Broad Institute Genomics Platform"/>
            <consortium name="The Broad Institute Genome Sequencing Center for Infectious Disease"/>
            <person name="Wu L."/>
            <person name="Ma J."/>
        </authorList>
    </citation>
    <scope>NUCLEOTIDE SEQUENCE [LARGE SCALE GENOMIC DNA]</scope>
    <source>
        <strain evidence="2">JCM 16949</strain>
    </source>
</reference>
<keyword evidence="2" id="KW-1185">Reference proteome</keyword>
<proteinExistence type="predicted"/>
<dbReference type="Proteomes" id="UP001501004">
    <property type="component" value="Unassembled WGS sequence"/>
</dbReference>
<dbReference type="EMBL" id="BAABAE010000001">
    <property type="protein sequence ID" value="GAA3730466.1"/>
    <property type="molecule type" value="Genomic_DNA"/>
</dbReference>